<accession>A0A7C8M777</accession>
<dbReference type="Pfam" id="PF06985">
    <property type="entry name" value="HET"/>
    <property type="match status" value="1"/>
</dbReference>
<dbReference type="AlphaFoldDB" id="A0A7C8M777"/>
<dbReference type="EMBL" id="JAADJZ010000022">
    <property type="protein sequence ID" value="KAF2867743.1"/>
    <property type="molecule type" value="Genomic_DNA"/>
</dbReference>
<evidence type="ECO:0000313" key="2">
    <source>
        <dbReference type="EMBL" id="KAF2867743.1"/>
    </source>
</evidence>
<dbReference type="PANTHER" id="PTHR33112:SF1">
    <property type="entry name" value="HETEROKARYON INCOMPATIBILITY DOMAIN-CONTAINING PROTEIN"/>
    <property type="match status" value="1"/>
</dbReference>
<dbReference type="PANTHER" id="PTHR33112">
    <property type="entry name" value="DOMAIN PROTEIN, PUTATIVE-RELATED"/>
    <property type="match status" value="1"/>
</dbReference>
<sequence>MSTSPYAVEKVKADAFDFTQAQRWMSLCDRTHANCRVRAGSRKIVRLTVFDCHNQTLVAHDANQPYLALSYVWGPQPETKATSGDYPRVIEDAIRATQKLGYRFLWIDRYCINQTNKEEQKAQLQQMDLIYENADLTIVAAAGQNDQYGLPGIGTRADTQAKRPPQPAATIGNLQLVSSLPDIELYLSESKWSTRGWTYQEALLSRRCLMFFTSQVYFVC</sequence>
<comment type="caution">
    <text evidence="2">The sequence shown here is derived from an EMBL/GenBank/DDBJ whole genome shotgun (WGS) entry which is preliminary data.</text>
</comment>
<evidence type="ECO:0000313" key="3">
    <source>
        <dbReference type="Proteomes" id="UP000481861"/>
    </source>
</evidence>
<name>A0A7C8M777_9PLEO</name>
<evidence type="ECO:0000259" key="1">
    <source>
        <dbReference type="Pfam" id="PF06985"/>
    </source>
</evidence>
<feature type="non-terminal residue" evidence="2">
    <location>
        <position position="220"/>
    </location>
</feature>
<feature type="domain" description="Heterokaryon incompatibility" evidence="1">
    <location>
        <begin position="66"/>
        <end position="201"/>
    </location>
</feature>
<keyword evidence="3" id="KW-1185">Reference proteome</keyword>
<proteinExistence type="predicted"/>
<dbReference type="OrthoDB" id="5428863at2759"/>
<protein>
    <submittedName>
        <fullName evidence="2">Heterokaryon incompatibility protein-domain-containing protein</fullName>
    </submittedName>
</protein>
<dbReference type="InterPro" id="IPR010730">
    <property type="entry name" value="HET"/>
</dbReference>
<organism evidence="2 3">
    <name type="scientific">Massariosphaeria phaeospora</name>
    <dbReference type="NCBI Taxonomy" id="100035"/>
    <lineage>
        <taxon>Eukaryota</taxon>
        <taxon>Fungi</taxon>
        <taxon>Dikarya</taxon>
        <taxon>Ascomycota</taxon>
        <taxon>Pezizomycotina</taxon>
        <taxon>Dothideomycetes</taxon>
        <taxon>Pleosporomycetidae</taxon>
        <taxon>Pleosporales</taxon>
        <taxon>Pleosporales incertae sedis</taxon>
        <taxon>Massariosphaeria</taxon>
    </lineage>
</organism>
<dbReference type="Proteomes" id="UP000481861">
    <property type="component" value="Unassembled WGS sequence"/>
</dbReference>
<gene>
    <name evidence="2" type="ORF">BDV95DRAFT_502344</name>
</gene>
<reference evidence="2 3" key="1">
    <citation type="submission" date="2020-01" db="EMBL/GenBank/DDBJ databases">
        <authorList>
            <consortium name="DOE Joint Genome Institute"/>
            <person name="Haridas S."/>
            <person name="Albert R."/>
            <person name="Binder M."/>
            <person name="Bloem J."/>
            <person name="Labutti K."/>
            <person name="Salamov A."/>
            <person name="Andreopoulos B."/>
            <person name="Baker S.E."/>
            <person name="Barry K."/>
            <person name="Bills G."/>
            <person name="Bluhm B.H."/>
            <person name="Cannon C."/>
            <person name="Castanera R."/>
            <person name="Culley D.E."/>
            <person name="Daum C."/>
            <person name="Ezra D."/>
            <person name="Gonzalez J.B."/>
            <person name="Henrissat B."/>
            <person name="Kuo A."/>
            <person name="Liang C."/>
            <person name="Lipzen A."/>
            <person name="Lutzoni F."/>
            <person name="Magnuson J."/>
            <person name="Mondo S."/>
            <person name="Nolan M."/>
            <person name="Ohm R."/>
            <person name="Pangilinan J."/>
            <person name="Park H.-J.H."/>
            <person name="Ramirez L."/>
            <person name="Alfaro M."/>
            <person name="Sun H."/>
            <person name="Tritt A."/>
            <person name="Yoshinaga Y."/>
            <person name="Zwiers L.-H.L."/>
            <person name="Turgeon B.G."/>
            <person name="Goodwin S.B."/>
            <person name="Spatafora J.W."/>
            <person name="Crous P.W."/>
            <person name="Grigoriev I.V."/>
        </authorList>
    </citation>
    <scope>NUCLEOTIDE SEQUENCE [LARGE SCALE GENOMIC DNA]</scope>
    <source>
        <strain evidence="2 3">CBS 611.86</strain>
    </source>
</reference>